<reference evidence="2" key="1">
    <citation type="submission" date="2021-06" db="EMBL/GenBank/DDBJ databases">
        <title>Parelaphostrongylus tenuis whole genome reference sequence.</title>
        <authorList>
            <person name="Garwood T.J."/>
            <person name="Larsen P.A."/>
            <person name="Fountain-Jones N.M."/>
            <person name="Garbe J.R."/>
            <person name="Macchietto M.G."/>
            <person name="Kania S.A."/>
            <person name="Gerhold R.W."/>
            <person name="Richards J.E."/>
            <person name="Wolf T.M."/>
        </authorList>
    </citation>
    <scope>NUCLEOTIDE SEQUENCE</scope>
    <source>
        <strain evidence="2">MNPRO001-30</strain>
        <tissue evidence="2">Meninges</tissue>
    </source>
</reference>
<accession>A0AAD5QUT8</accession>
<proteinExistence type="predicted"/>
<keyword evidence="1" id="KW-0732">Signal</keyword>
<comment type="caution">
    <text evidence="2">The sequence shown here is derived from an EMBL/GenBank/DDBJ whole genome shotgun (WGS) entry which is preliminary data.</text>
</comment>
<evidence type="ECO:0000256" key="1">
    <source>
        <dbReference type="SAM" id="SignalP"/>
    </source>
</evidence>
<gene>
    <name evidence="2" type="ORF">KIN20_025988</name>
</gene>
<keyword evidence="3" id="KW-1185">Reference proteome</keyword>
<evidence type="ECO:0000313" key="3">
    <source>
        <dbReference type="Proteomes" id="UP001196413"/>
    </source>
</evidence>
<dbReference type="Proteomes" id="UP001196413">
    <property type="component" value="Unassembled WGS sequence"/>
</dbReference>
<organism evidence="2 3">
    <name type="scientific">Parelaphostrongylus tenuis</name>
    <name type="common">Meningeal worm</name>
    <dbReference type="NCBI Taxonomy" id="148309"/>
    <lineage>
        <taxon>Eukaryota</taxon>
        <taxon>Metazoa</taxon>
        <taxon>Ecdysozoa</taxon>
        <taxon>Nematoda</taxon>
        <taxon>Chromadorea</taxon>
        <taxon>Rhabditida</taxon>
        <taxon>Rhabditina</taxon>
        <taxon>Rhabditomorpha</taxon>
        <taxon>Strongyloidea</taxon>
        <taxon>Metastrongylidae</taxon>
        <taxon>Parelaphostrongylus</taxon>
    </lineage>
</organism>
<name>A0AAD5QUT8_PARTN</name>
<dbReference type="EMBL" id="JAHQIW010005315">
    <property type="protein sequence ID" value="KAJ1365608.1"/>
    <property type="molecule type" value="Genomic_DNA"/>
</dbReference>
<sequence>MPSTGHLMISTLIITTVLGCGVVASGQGSTKSFTVSGFGLPVSMVYSEVLSVRVQTVGIASSRDAAKAFVERLVMQTVFEVSEQQGRSVLLSDAMISAILSQLRVQIIMIRWNVRELLLTEI</sequence>
<evidence type="ECO:0000313" key="2">
    <source>
        <dbReference type="EMBL" id="KAJ1365608.1"/>
    </source>
</evidence>
<dbReference type="AlphaFoldDB" id="A0AAD5QUT8"/>
<feature type="signal peptide" evidence="1">
    <location>
        <begin position="1"/>
        <end position="19"/>
    </location>
</feature>
<feature type="chain" id="PRO_5042266609" evidence="1">
    <location>
        <begin position="20"/>
        <end position="122"/>
    </location>
</feature>
<protein>
    <submittedName>
        <fullName evidence="2">Uncharacterized protein</fullName>
    </submittedName>
</protein>